<name>A0A6A6CTM7_ZASCE</name>
<dbReference type="OrthoDB" id="412788at2759"/>
<keyword evidence="5" id="KW-1185">Reference proteome</keyword>
<feature type="region of interest" description="Disordered" evidence="3">
    <location>
        <begin position="1"/>
        <end position="22"/>
    </location>
</feature>
<evidence type="ECO:0000256" key="2">
    <source>
        <dbReference type="ARBA" id="ARBA00023604"/>
    </source>
</evidence>
<accession>A0A6A6CTM7</accession>
<evidence type="ECO:0000313" key="5">
    <source>
        <dbReference type="Proteomes" id="UP000799537"/>
    </source>
</evidence>
<dbReference type="PANTHER" id="PTHR34598">
    <property type="entry name" value="BLL6449 PROTEIN"/>
    <property type="match status" value="1"/>
</dbReference>
<comment type="similarity">
    <text evidence="2">Belongs to the asaB hydroxylase/desaturase family.</text>
</comment>
<protein>
    <recommendedName>
        <fullName evidence="6">GA4 desaturase family protein</fullName>
    </recommendedName>
</protein>
<dbReference type="InterPro" id="IPR044053">
    <property type="entry name" value="AsaB-like"/>
</dbReference>
<evidence type="ECO:0000313" key="4">
    <source>
        <dbReference type="EMBL" id="KAF2170405.1"/>
    </source>
</evidence>
<proteinExistence type="inferred from homology"/>
<dbReference type="GeneID" id="54558108"/>
<feature type="compositionally biased region" description="Basic and acidic residues" evidence="3">
    <location>
        <begin position="284"/>
        <end position="294"/>
    </location>
</feature>
<organism evidence="4 5">
    <name type="scientific">Zasmidium cellare ATCC 36951</name>
    <dbReference type="NCBI Taxonomy" id="1080233"/>
    <lineage>
        <taxon>Eukaryota</taxon>
        <taxon>Fungi</taxon>
        <taxon>Dikarya</taxon>
        <taxon>Ascomycota</taxon>
        <taxon>Pezizomycotina</taxon>
        <taxon>Dothideomycetes</taxon>
        <taxon>Dothideomycetidae</taxon>
        <taxon>Mycosphaerellales</taxon>
        <taxon>Mycosphaerellaceae</taxon>
        <taxon>Zasmidium</taxon>
    </lineage>
</organism>
<keyword evidence="1" id="KW-0560">Oxidoreductase</keyword>
<sequence>MPQPKSTTATLNYNLDHSQGGADAIYAGTAGEKRRKHDPRTVKINDIRGSPEKFEIDTHGFQLIERESPEKVFDDDARIKDVYYPDCAQLIREATGATKVLPMSHVVRRQSWRTAFDAEKELDDMARSKGPAAVMFAHVDQSYDGARQRVGDLFPDTDLSTHRWGIINVWRPIERPVTRSALALCDARSVPDSDLLEVKIHFPDTPMAGEDNKENQAPKGSNKDPYAYRKPFGAWEVRAPKVEGEHKWYYASEMRPDEALLLKIFDSKKTGVARRSPHTAFVSPEDHGPERQSLEVRSFVQWEDQSSE</sequence>
<dbReference type="PANTHER" id="PTHR34598:SF3">
    <property type="entry name" value="OXIDOREDUCTASE AN1597"/>
    <property type="match status" value="1"/>
</dbReference>
<dbReference type="NCBIfam" id="NF041278">
    <property type="entry name" value="CmcJ_NvfI_EfuI"/>
    <property type="match status" value="1"/>
</dbReference>
<evidence type="ECO:0000256" key="1">
    <source>
        <dbReference type="ARBA" id="ARBA00023002"/>
    </source>
</evidence>
<evidence type="ECO:0008006" key="6">
    <source>
        <dbReference type="Google" id="ProtNLM"/>
    </source>
</evidence>
<dbReference type="Proteomes" id="UP000799537">
    <property type="component" value="Unassembled WGS sequence"/>
</dbReference>
<gene>
    <name evidence="4" type="ORF">M409DRAFT_19227</name>
</gene>
<feature type="compositionally biased region" description="Polar residues" evidence="3">
    <location>
        <begin position="1"/>
        <end position="17"/>
    </location>
</feature>
<reference evidence="4" key="1">
    <citation type="journal article" date="2020" name="Stud. Mycol.">
        <title>101 Dothideomycetes genomes: a test case for predicting lifestyles and emergence of pathogens.</title>
        <authorList>
            <person name="Haridas S."/>
            <person name="Albert R."/>
            <person name="Binder M."/>
            <person name="Bloem J."/>
            <person name="Labutti K."/>
            <person name="Salamov A."/>
            <person name="Andreopoulos B."/>
            <person name="Baker S."/>
            <person name="Barry K."/>
            <person name="Bills G."/>
            <person name="Bluhm B."/>
            <person name="Cannon C."/>
            <person name="Castanera R."/>
            <person name="Culley D."/>
            <person name="Daum C."/>
            <person name="Ezra D."/>
            <person name="Gonzalez J."/>
            <person name="Henrissat B."/>
            <person name="Kuo A."/>
            <person name="Liang C."/>
            <person name="Lipzen A."/>
            <person name="Lutzoni F."/>
            <person name="Magnuson J."/>
            <person name="Mondo S."/>
            <person name="Nolan M."/>
            <person name="Ohm R."/>
            <person name="Pangilinan J."/>
            <person name="Park H.-J."/>
            <person name="Ramirez L."/>
            <person name="Alfaro M."/>
            <person name="Sun H."/>
            <person name="Tritt A."/>
            <person name="Yoshinaga Y."/>
            <person name="Zwiers L.-H."/>
            <person name="Turgeon B."/>
            <person name="Goodwin S."/>
            <person name="Spatafora J."/>
            <person name="Crous P."/>
            <person name="Grigoriev I."/>
        </authorList>
    </citation>
    <scope>NUCLEOTIDE SEQUENCE</scope>
    <source>
        <strain evidence="4">ATCC 36951</strain>
    </source>
</reference>
<dbReference type="RefSeq" id="XP_033671294.1">
    <property type="nucleotide sequence ID" value="XM_033804836.1"/>
</dbReference>
<evidence type="ECO:0000256" key="3">
    <source>
        <dbReference type="SAM" id="MobiDB-lite"/>
    </source>
</evidence>
<feature type="region of interest" description="Disordered" evidence="3">
    <location>
        <begin position="270"/>
        <end position="308"/>
    </location>
</feature>
<dbReference type="GO" id="GO:0016491">
    <property type="term" value="F:oxidoreductase activity"/>
    <property type="evidence" value="ECO:0007669"/>
    <property type="project" value="UniProtKB-KW"/>
</dbReference>
<dbReference type="AlphaFoldDB" id="A0A6A6CTM7"/>
<feature type="region of interest" description="Disordered" evidence="3">
    <location>
        <begin position="204"/>
        <end position="225"/>
    </location>
</feature>
<dbReference type="EMBL" id="ML993585">
    <property type="protein sequence ID" value="KAF2170405.1"/>
    <property type="molecule type" value="Genomic_DNA"/>
</dbReference>